<gene>
    <name evidence="3" type="ORF">C8N25_105183</name>
</gene>
<dbReference type="InterPro" id="IPR041527">
    <property type="entry name" value="YhcG_N"/>
</dbReference>
<dbReference type="InterPro" id="IPR011856">
    <property type="entry name" value="tRNA_endonuc-like_dom_sf"/>
</dbReference>
<dbReference type="Proteomes" id="UP000256405">
    <property type="component" value="Unassembled WGS sequence"/>
</dbReference>
<evidence type="ECO:0000259" key="1">
    <source>
        <dbReference type="Pfam" id="PF06250"/>
    </source>
</evidence>
<feature type="domain" description="YhcG N-terminal" evidence="2">
    <location>
        <begin position="41"/>
        <end position="176"/>
    </location>
</feature>
<name>A0A3E0DYN9_9BACT</name>
<evidence type="ECO:0000313" key="3">
    <source>
        <dbReference type="EMBL" id="REG91071.1"/>
    </source>
</evidence>
<protein>
    <submittedName>
        <fullName evidence="3">Putative nuclease of restriction endonuclease-like (RecB) superfamily</fullName>
    </submittedName>
</protein>
<dbReference type="AlphaFoldDB" id="A0A3E0DYN9"/>
<reference evidence="3 4" key="1">
    <citation type="submission" date="2018-08" db="EMBL/GenBank/DDBJ databases">
        <title>Genomic Encyclopedia of Archaeal and Bacterial Type Strains, Phase II (KMG-II): from individual species to whole genera.</title>
        <authorList>
            <person name="Goeker M."/>
        </authorList>
    </citation>
    <scope>NUCLEOTIDE SEQUENCE [LARGE SCALE GENOMIC DNA]</scope>
    <source>
        <strain evidence="3 4">DSM 15986</strain>
    </source>
</reference>
<dbReference type="OrthoDB" id="9801263at2"/>
<dbReference type="PANTHER" id="PTHR30547">
    <property type="entry name" value="UNCHARACTERIZED PROTEIN YHCG-RELATED"/>
    <property type="match status" value="1"/>
</dbReference>
<dbReference type="GO" id="GO:0003676">
    <property type="term" value="F:nucleic acid binding"/>
    <property type="evidence" value="ECO:0007669"/>
    <property type="project" value="InterPro"/>
</dbReference>
<keyword evidence="4" id="KW-1185">Reference proteome</keyword>
<comment type="caution">
    <text evidence="3">The sequence shown here is derived from an EMBL/GenBank/DDBJ whole genome shotgun (WGS) entry which is preliminary data.</text>
</comment>
<evidence type="ECO:0000259" key="2">
    <source>
        <dbReference type="Pfam" id="PF17761"/>
    </source>
</evidence>
<dbReference type="RefSeq" id="WP_086539543.1">
    <property type="nucleotide sequence ID" value="NZ_MSSW01000002.1"/>
</dbReference>
<sequence>MGGDISGDPKRGRQACRTSRNNLYYQTICIAIYYLQILEKLKSQIRLARLQTVVSANAVLLKSYWQIGNTILQQQSEEGWGAKIIDRLSSDLKEAFPDMKGLSVRNLKYMRAFAGSYPDGEFVQGTLAQITWYHHITLLDKVKGNQQRLCYIGETARNGWSRDVMVHQIESKYLERKGITQSNFKEILPAPFSDLAQQSFKDPYLFDFLTLADNHREKDLENALIENITKFLLELGMGFAFIGRQYPIVVSEKEFAIDLLFYHIKLRSYVVIELKVVDFEPEFVCKLNFYLSAVDAQLKTELDQPSIGLLICKTKDKLMVEYALKDISKPIGISEYRLTEMLPADVKSSLPTIEEIEQKLANEK</sequence>
<keyword evidence="3" id="KW-0540">Nuclease</keyword>
<dbReference type="GO" id="GO:0004519">
    <property type="term" value="F:endonuclease activity"/>
    <property type="evidence" value="ECO:0007669"/>
    <property type="project" value="UniProtKB-KW"/>
</dbReference>
<feature type="domain" description="YhcG PDDEXK nuclease" evidence="1">
    <location>
        <begin position="197"/>
        <end position="351"/>
    </location>
</feature>
<dbReference type="Pfam" id="PF06250">
    <property type="entry name" value="YhcG_C"/>
    <property type="match status" value="1"/>
</dbReference>
<dbReference type="PANTHER" id="PTHR30547:SF0">
    <property type="entry name" value="BLR8175 PROTEIN"/>
    <property type="match status" value="1"/>
</dbReference>
<accession>A0A3E0DYN9</accession>
<dbReference type="InterPro" id="IPR053148">
    <property type="entry name" value="PD-DEXK-like_domain"/>
</dbReference>
<proteinExistence type="predicted"/>
<dbReference type="InterPro" id="IPR009362">
    <property type="entry name" value="YhcG_C"/>
</dbReference>
<dbReference type="Gene3D" id="3.40.1350.10">
    <property type="match status" value="1"/>
</dbReference>
<keyword evidence="3" id="KW-0378">Hydrolase</keyword>
<dbReference type="Pfam" id="PF17761">
    <property type="entry name" value="DUF1016_N"/>
    <property type="match status" value="1"/>
</dbReference>
<keyword evidence="3" id="KW-0255">Endonuclease</keyword>
<evidence type="ECO:0000313" key="4">
    <source>
        <dbReference type="Proteomes" id="UP000256405"/>
    </source>
</evidence>
<dbReference type="EMBL" id="QUNF01000005">
    <property type="protein sequence ID" value="REG91071.1"/>
    <property type="molecule type" value="Genomic_DNA"/>
</dbReference>
<organism evidence="3 4">
    <name type="scientific">Algoriphagus antarcticus</name>
    <dbReference type="NCBI Taxonomy" id="238540"/>
    <lineage>
        <taxon>Bacteria</taxon>
        <taxon>Pseudomonadati</taxon>
        <taxon>Bacteroidota</taxon>
        <taxon>Cytophagia</taxon>
        <taxon>Cytophagales</taxon>
        <taxon>Cyclobacteriaceae</taxon>
        <taxon>Algoriphagus</taxon>
    </lineage>
</organism>